<sequence>MVASILQAIYNAQRTQKQAKKRRRKNQLKTGKEVCDPISTCNQRVGTKGKSSSRQKHATAHVCTQTSQSDTSKSPHLNRAAQIYSQSPQTPSNLSRNT</sequence>
<evidence type="ECO:0000313" key="3">
    <source>
        <dbReference type="Proteomes" id="UP000886998"/>
    </source>
</evidence>
<dbReference type="Proteomes" id="UP000886998">
    <property type="component" value="Unassembled WGS sequence"/>
</dbReference>
<feature type="compositionally biased region" description="Polar residues" evidence="1">
    <location>
        <begin position="62"/>
        <end position="75"/>
    </location>
</feature>
<feature type="compositionally biased region" description="Basic residues" evidence="1">
    <location>
        <begin position="17"/>
        <end position="27"/>
    </location>
</feature>
<reference evidence="2" key="1">
    <citation type="submission" date="2020-08" db="EMBL/GenBank/DDBJ databases">
        <title>Multicomponent nature underlies the extraordinary mechanical properties of spider dragline silk.</title>
        <authorList>
            <person name="Kono N."/>
            <person name="Nakamura H."/>
            <person name="Mori M."/>
            <person name="Yoshida Y."/>
            <person name="Ohtoshi R."/>
            <person name="Malay A.D."/>
            <person name="Moran D.A.P."/>
            <person name="Tomita M."/>
            <person name="Numata K."/>
            <person name="Arakawa K."/>
        </authorList>
    </citation>
    <scope>NUCLEOTIDE SEQUENCE</scope>
</reference>
<gene>
    <name evidence="2" type="ORF">TNIN_154661</name>
</gene>
<feature type="compositionally biased region" description="Polar residues" evidence="1">
    <location>
        <begin position="83"/>
        <end position="98"/>
    </location>
</feature>
<accession>A0A8X6YLF0</accession>
<comment type="caution">
    <text evidence="2">The sequence shown here is derived from an EMBL/GenBank/DDBJ whole genome shotgun (WGS) entry which is preliminary data.</text>
</comment>
<proteinExistence type="predicted"/>
<protein>
    <submittedName>
        <fullName evidence="2">Uncharacterized protein</fullName>
    </submittedName>
</protein>
<keyword evidence="3" id="KW-1185">Reference proteome</keyword>
<organism evidence="2 3">
    <name type="scientific">Trichonephila inaurata madagascariensis</name>
    <dbReference type="NCBI Taxonomy" id="2747483"/>
    <lineage>
        <taxon>Eukaryota</taxon>
        <taxon>Metazoa</taxon>
        <taxon>Ecdysozoa</taxon>
        <taxon>Arthropoda</taxon>
        <taxon>Chelicerata</taxon>
        <taxon>Arachnida</taxon>
        <taxon>Araneae</taxon>
        <taxon>Araneomorphae</taxon>
        <taxon>Entelegynae</taxon>
        <taxon>Araneoidea</taxon>
        <taxon>Nephilidae</taxon>
        <taxon>Trichonephila</taxon>
        <taxon>Trichonephila inaurata</taxon>
    </lineage>
</organism>
<feature type="region of interest" description="Disordered" evidence="1">
    <location>
        <begin position="13"/>
        <end position="98"/>
    </location>
</feature>
<evidence type="ECO:0000313" key="2">
    <source>
        <dbReference type="EMBL" id="GFY72943.1"/>
    </source>
</evidence>
<name>A0A8X6YLF0_9ARAC</name>
<dbReference type="EMBL" id="BMAV01019736">
    <property type="protein sequence ID" value="GFY72943.1"/>
    <property type="molecule type" value="Genomic_DNA"/>
</dbReference>
<evidence type="ECO:0000256" key="1">
    <source>
        <dbReference type="SAM" id="MobiDB-lite"/>
    </source>
</evidence>
<feature type="compositionally biased region" description="Polar residues" evidence="1">
    <location>
        <begin position="39"/>
        <end position="50"/>
    </location>
</feature>
<dbReference type="AlphaFoldDB" id="A0A8X6YLF0"/>